<dbReference type="SUPFAM" id="SSF50978">
    <property type="entry name" value="WD40 repeat-like"/>
    <property type="match status" value="1"/>
</dbReference>
<keyword evidence="4" id="KW-1185">Reference proteome</keyword>
<feature type="region of interest" description="Disordered" evidence="2">
    <location>
        <begin position="178"/>
        <end position="212"/>
    </location>
</feature>
<dbReference type="EMBL" id="JAGHQL010000215">
    <property type="protein sequence ID" value="KAH0536313.1"/>
    <property type="molecule type" value="Genomic_DNA"/>
</dbReference>
<dbReference type="PANTHER" id="PTHR43991:SF12">
    <property type="entry name" value="WD REPEAT PROTEIN (AFU_ORTHOLOGUE AFUA_8G05640)"/>
    <property type="match status" value="1"/>
</dbReference>
<dbReference type="AlphaFoldDB" id="A0A9P8I4J7"/>
<feature type="region of interest" description="Disordered" evidence="2">
    <location>
        <begin position="1"/>
        <end position="23"/>
    </location>
</feature>
<evidence type="ECO:0000256" key="2">
    <source>
        <dbReference type="SAM" id="MobiDB-lite"/>
    </source>
</evidence>
<organism evidence="3 4">
    <name type="scientific">Glutinoglossum americanum</name>
    <dbReference type="NCBI Taxonomy" id="1670608"/>
    <lineage>
        <taxon>Eukaryota</taxon>
        <taxon>Fungi</taxon>
        <taxon>Dikarya</taxon>
        <taxon>Ascomycota</taxon>
        <taxon>Pezizomycotina</taxon>
        <taxon>Geoglossomycetes</taxon>
        <taxon>Geoglossales</taxon>
        <taxon>Geoglossaceae</taxon>
        <taxon>Glutinoglossum</taxon>
    </lineage>
</organism>
<gene>
    <name evidence="3" type="ORF">FGG08_006806</name>
</gene>
<dbReference type="InterPro" id="IPR001680">
    <property type="entry name" value="WD40_rpt"/>
</dbReference>
<dbReference type="Gene3D" id="2.130.10.10">
    <property type="entry name" value="YVTN repeat-like/Quinoprotein amine dehydrogenase"/>
    <property type="match status" value="2"/>
</dbReference>
<proteinExistence type="predicted"/>
<protein>
    <submittedName>
        <fullName evidence="3">Uncharacterized protein</fullName>
    </submittedName>
</protein>
<evidence type="ECO:0000313" key="4">
    <source>
        <dbReference type="Proteomes" id="UP000698800"/>
    </source>
</evidence>
<feature type="region of interest" description="Disordered" evidence="2">
    <location>
        <begin position="66"/>
        <end position="102"/>
    </location>
</feature>
<evidence type="ECO:0000256" key="1">
    <source>
        <dbReference type="PROSITE-ProRule" id="PRU00221"/>
    </source>
</evidence>
<dbReference type="InterPro" id="IPR015943">
    <property type="entry name" value="WD40/YVTN_repeat-like_dom_sf"/>
</dbReference>
<dbReference type="OrthoDB" id="20669at2759"/>
<dbReference type="InterPro" id="IPR036322">
    <property type="entry name" value="WD40_repeat_dom_sf"/>
</dbReference>
<comment type="caution">
    <text evidence="3">The sequence shown here is derived from an EMBL/GenBank/DDBJ whole genome shotgun (WGS) entry which is preliminary data.</text>
</comment>
<accession>A0A9P8I4J7</accession>
<dbReference type="SMART" id="SM00320">
    <property type="entry name" value="WD40"/>
    <property type="match status" value="2"/>
</dbReference>
<dbReference type="PANTHER" id="PTHR43991">
    <property type="entry name" value="WD REPEAT PROTEIN (AFU_ORTHOLOGUE AFUA_8G05640)-RELATED"/>
    <property type="match status" value="1"/>
</dbReference>
<evidence type="ECO:0000313" key="3">
    <source>
        <dbReference type="EMBL" id="KAH0536313.1"/>
    </source>
</evidence>
<feature type="repeat" description="WD" evidence="1">
    <location>
        <begin position="641"/>
        <end position="676"/>
    </location>
</feature>
<dbReference type="Proteomes" id="UP000698800">
    <property type="component" value="Unassembled WGS sequence"/>
</dbReference>
<reference evidence="3" key="1">
    <citation type="submission" date="2021-03" db="EMBL/GenBank/DDBJ databases">
        <title>Comparative genomics and phylogenomic investigation of the class Geoglossomycetes provide insights into ecological specialization and systematics.</title>
        <authorList>
            <person name="Melie T."/>
            <person name="Pirro S."/>
            <person name="Miller A.N."/>
            <person name="Quandt A."/>
        </authorList>
    </citation>
    <scope>NUCLEOTIDE SEQUENCE</scope>
    <source>
        <strain evidence="3">GBOQ0MN5Z8</strain>
    </source>
</reference>
<feature type="compositionally biased region" description="Acidic residues" evidence="2">
    <location>
        <begin position="195"/>
        <end position="204"/>
    </location>
</feature>
<name>A0A9P8I4J7_9PEZI</name>
<dbReference type="Pfam" id="PF00400">
    <property type="entry name" value="WD40"/>
    <property type="match status" value="1"/>
</dbReference>
<keyword evidence="1" id="KW-0853">WD repeat</keyword>
<sequence>MAASPPESEASTPPREFSGASSPTLGTSFLLSLTNVPSWSSQTYLFGQAMLTPPSMADHDEAFHMEQQSNSDDEFPSIVPLPNYEDVDMEHSPSPQGSIADGVAITQGGFLGSDASFADYPSSLSAGAHSSSSDTDDDSVMSDLREIEPEFDGFGDDDYSSIFGSEGSETVVNEVTHGSDPQAAQSVPQATEYADVSDDDETTDFGEAGSHNHWNQWSMPPSADSSNLIASPPIPTSTVLATMDESLVLPEALPELATALAALDVVGDTTDQSPITSTEQHELDLGYSETELVPAHVLFIELSGGAKISAHIDEFGNANLPYGYRKDFESNMDYPTFMRQWCIRTLMLKGAAEGPGQAALRVCDWKRESEIMAKQVNGDDCDIQGINWKALGVSRTEARKARKEYYKNYTNLKNGRLLLEVSHSRHQPLVNWPLTGLGQPIPATDDFVNFRRTANDNIAHLAHFQLRNLLYATSKNDIYYAGKSVVMRADPFTKTTNTIMDLSRPSESFVPGGVKISTLTATHGVLIAGGFNGEYALASLQSERGTKHIEGCVTTHENGITNHVHTYRSRTSDHPYAVFSSNDQKIRILDCYTNKFLKTHSFGVPVNCSATSPDSRLRVVVGDHTQVLIVDAESGELVERLDGHSDFGFACAWADDGRHVATGNQDMQVRIYDARNWSHPLKVIPTEMAGCRSLRFSPVGGGKRVLVVAEPADIVSVVDADLFESKQNIDFFGEIGGVSFTPDGRDLFIANMDSKVGGIMEFERSGYGGQYGMRKHRRQEIEDMGDLYVPEEGWDWLEDEDLVWDPRVKWSRNHMRRRGLPLGEVLF</sequence>
<feature type="compositionally biased region" description="Low complexity" evidence="2">
    <location>
        <begin position="1"/>
        <end position="16"/>
    </location>
</feature>
<dbReference type="PROSITE" id="PS50082">
    <property type="entry name" value="WD_REPEATS_2"/>
    <property type="match status" value="1"/>
</dbReference>